<comment type="caution">
    <text evidence="7">The sequence shown here is derived from an EMBL/GenBank/DDBJ whole genome shotgun (WGS) entry which is preliminary data.</text>
</comment>
<keyword evidence="2 5" id="KW-0378">Hydrolase</keyword>
<evidence type="ECO:0000256" key="2">
    <source>
        <dbReference type="ARBA" id="ARBA00022801"/>
    </source>
</evidence>
<keyword evidence="8" id="KW-1185">Reference proteome</keyword>
<accession>A0AAV2Q8I2</accession>
<evidence type="ECO:0000256" key="4">
    <source>
        <dbReference type="ARBA" id="ARBA00023157"/>
    </source>
</evidence>
<dbReference type="Proteomes" id="UP001497623">
    <property type="component" value="Unassembled WGS sequence"/>
</dbReference>
<evidence type="ECO:0000256" key="5">
    <source>
        <dbReference type="RuleBase" id="RU363034"/>
    </source>
</evidence>
<dbReference type="InterPro" id="IPR009003">
    <property type="entry name" value="Peptidase_S1_PA"/>
</dbReference>
<dbReference type="InterPro" id="IPR001254">
    <property type="entry name" value="Trypsin_dom"/>
</dbReference>
<evidence type="ECO:0000256" key="3">
    <source>
        <dbReference type="ARBA" id="ARBA00022825"/>
    </source>
</evidence>
<keyword evidence="3 5" id="KW-0720">Serine protease</keyword>
<evidence type="ECO:0000313" key="7">
    <source>
        <dbReference type="EMBL" id="CAL4072041.1"/>
    </source>
</evidence>
<name>A0AAV2Q8I2_MEGNR</name>
<dbReference type="Pfam" id="PF00089">
    <property type="entry name" value="Trypsin"/>
    <property type="match status" value="1"/>
</dbReference>
<dbReference type="PROSITE" id="PS50240">
    <property type="entry name" value="TRYPSIN_DOM"/>
    <property type="match status" value="1"/>
</dbReference>
<evidence type="ECO:0000313" key="8">
    <source>
        <dbReference type="Proteomes" id="UP001497623"/>
    </source>
</evidence>
<dbReference type="GO" id="GO:0004252">
    <property type="term" value="F:serine-type endopeptidase activity"/>
    <property type="evidence" value="ECO:0007669"/>
    <property type="project" value="InterPro"/>
</dbReference>
<dbReference type="PANTHER" id="PTHR24252">
    <property type="entry name" value="ACROSIN-RELATED"/>
    <property type="match status" value="1"/>
</dbReference>
<dbReference type="InterPro" id="IPR018114">
    <property type="entry name" value="TRYPSIN_HIS"/>
</dbReference>
<dbReference type="SMART" id="SM00020">
    <property type="entry name" value="Tryp_SPc"/>
    <property type="match status" value="1"/>
</dbReference>
<keyword evidence="1 5" id="KW-0645">Protease</keyword>
<dbReference type="InterPro" id="IPR001314">
    <property type="entry name" value="Peptidase_S1A"/>
</dbReference>
<dbReference type="FunFam" id="2.40.10.10:FF:000006">
    <property type="entry name" value="Serine proteinase stubble"/>
    <property type="match status" value="1"/>
</dbReference>
<dbReference type="GO" id="GO:0006508">
    <property type="term" value="P:proteolysis"/>
    <property type="evidence" value="ECO:0007669"/>
    <property type="project" value="UniProtKB-KW"/>
</dbReference>
<proteinExistence type="predicted"/>
<dbReference type="CDD" id="cd00190">
    <property type="entry name" value="Tryp_SPc"/>
    <property type="match status" value="1"/>
</dbReference>
<reference evidence="7 8" key="1">
    <citation type="submission" date="2024-05" db="EMBL/GenBank/DDBJ databases">
        <authorList>
            <person name="Wallberg A."/>
        </authorList>
    </citation>
    <scope>NUCLEOTIDE SEQUENCE [LARGE SCALE GENOMIC DNA]</scope>
</reference>
<dbReference type="InterPro" id="IPR033116">
    <property type="entry name" value="TRYPSIN_SER"/>
</dbReference>
<dbReference type="PRINTS" id="PR00722">
    <property type="entry name" value="CHYMOTRYPSIN"/>
</dbReference>
<evidence type="ECO:0000256" key="1">
    <source>
        <dbReference type="ARBA" id="ARBA00022670"/>
    </source>
</evidence>
<evidence type="ECO:0000259" key="6">
    <source>
        <dbReference type="PROSITE" id="PS50240"/>
    </source>
</evidence>
<keyword evidence="4" id="KW-1015">Disulfide bond</keyword>
<sequence>ADCGCGRRWRDRNAPSRIVGGEESQPYNWPWQMHITNGEVGVQIGNFILCGGTLISRSWVITAAHCVANDAIGTFQVTAGHYNRTLDPESNETTFSNVDLKVIHPDYNEANMKNDIALLHLTLPINYSRSVYPACLPFEYSSEDFNGENATVTGWGTTSQGGDLSEPLMEVQLPVISNIECAAEYDRPIPSEMLCTYDPDHDACQGDSGGPLVWLDCDEHYYVIGLVSHGDGCAKEGSPGVYTRVTNFLNWIKETTEEQFCYALENIE</sequence>
<feature type="non-terminal residue" evidence="7">
    <location>
        <position position="1"/>
    </location>
</feature>
<dbReference type="Gene3D" id="2.40.10.10">
    <property type="entry name" value="Trypsin-like serine proteases"/>
    <property type="match status" value="1"/>
</dbReference>
<dbReference type="PROSITE" id="PS00135">
    <property type="entry name" value="TRYPSIN_SER"/>
    <property type="match status" value="1"/>
</dbReference>
<dbReference type="EMBL" id="CAXKWB010004097">
    <property type="protein sequence ID" value="CAL4072041.1"/>
    <property type="molecule type" value="Genomic_DNA"/>
</dbReference>
<protein>
    <recommendedName>
        <fullName evidence="6">Peptidase S1 domain-containing protein</fullName>
    </recommendedName>
</protein>
<dbReference type="SUPFAM" id="SSF50494">
    <property type="entry name" value="Trypsin-like serine proteases"/>
    <property type="match status" value="1"/>
</dbReference>
<organism evidence="7 8">
    <name type="scientific">Meganyctiphanes norvegica</name>
    <name type="common">Northern krill</name>
    <name type="synonym">Thysanopoda norvegica</name>
    <dbReference type="NCBI Taxonomy" id="48144"/>
    <lineage>
        <taxon>Eukaryota</taxon>
        <taxon>Metazoa</taxon>
        <taxon>Ecdysozoa</taxon>
        <taxon>Arthropoda</taxon>
        <taxon>Crustacea</taxon>
        <taxon>Multicrustacea</taxon>
        <taxon>Malacostraca</taxon>
        <taxon>Eumalacostraca</taxon>
        <taxon>Eucarida</taxon>
        <taxon>Euphausiacea</taxon>
        <taxon>Euphausiidae</taxon>
        <taxon>Meganyctiphanes</taxon>
    </lineage>
</organism>
<feature type="domain" description="Peptidase S1" evidence="6">
    <location>
        <begin position="18"/>
        <end position="257"/>
    </location>
</feature>
<dbReference type="InterPro" id="IPR043504">
    <property type="entry name" value="Peptidase_S1_PA_chymotrypsin"/>
</dbReference>
<dbReference type="PROSITE" id="PS00134">
    <property type="entry name" value="TRYPSIN_HIS"/>
    <property type="match status" value="1"/>
</dbReference>
<dbReference type="AlphaFoldDB" id="A0AAV2Q8I2"/>
<gene>
    <name evidence="7" type="ORF">MNOR_LOCUS8726</name>
</gene>
<dbReference type="PANTHER" id="PTHR24252:SF7">
    <property type="entry name" value="HYALIN"/>
    <property type="match status" value="1"/>
</dbReference>